<feature type="domain" description="Nucleotide-diphospho-sugar transferase" evidence="1">
    <location>
        <begin position="1"/>
        <end position="124"/>
    </location>
</feature>
<dbReference type="Proteomes" id="UP000515121">
    <property type="component" value="Unplaced"/>
</dbReference>
<evidence type="ECO:0000259" key="1">
    <source>
        <dbReference type="Pfam" id="PF03407"/>
    </source>
</evidence>
<protein>
    <submittedName>
        <fullName evidence="3">Uncharacterized protein At4g15970-like</fullName>
    </submittedName>
</protein>
<dbReference type="InterPro" id="IPR005069">
    <property type="entry name" value="Nucl-diP-sugar_transferase"/>
</dbReference>
<gene>
    <name evidence="3" type="primary">LOC111300492</name>
</gene>
<dbReference type="KEGG" id="dzi:111300492"/>
<reference evidence="3" key="1">
    <citation type="submission" date="2025-08" db="UniProtKB">
        <authorList>
            <consortium name="RefSeq"/>
        </authorList>
    </citation>
    <scope>IDENTIFICATION</scope>
    <source>
        <tissue evidence="3">Fruit stalk</tissue>
    </source>
</reference>
<name>A0A6P5ZG77_DURZI</name>
<dbReference type="RefSeq" id="XP_022751858.1">
    <property type="nucleotide sequence ID" value="XM_022896123.1"/>
</dbReference>
<evidence type="ECO:0000313" key="3">
    <source>
        <dbReference type="RefSeq" id="XP_022751858.1"/>
    </source>
</evidence>
<accession>A0A6P5ZG77</accession>
<dbReference type="GeneID" id="111300492"/>
<dbReference type="PANTHER" id="PTHR46038">
    <property type="entry name" value="EXPRESSED PROTEIN-RELATED"/>
    <property type="match status" value="1"/>
</dbReference>
<dbReference type="OrthoDB" id="540503at2759"/>
<dbReference type="AlphaFoldDB" id="A0A6P5ZG77"/>
<organism evidence="2 3">
    <name type="scientific">Durio zibethinus</name>
    <name type="common">Durian</name>
    <dbReference type="NCBI Taxonomy" id="66656"/>
    <lineage>
        <taxon>Eukaryota</taxon>
        <taxon>Viridiplantae</taxon>
        <taxon>Streptophyta</taxon>
        <taxon>Embryophyta</taxon>
        <taxon>Tracheophyta</taxon>
        <taxon>Spermatophyta</taxon>
        <taxon>Magnoliopsida</taxon>
        <taxon>eudicotyledons</taxon>
        <taxon>Gunneridae</taxon>
        <taxon>Pentapetalae</taxon>
        <taxon>rosids</taxon>
        <taxon>malvids</taxon>
        <taxon>Malvales</taxon>
        <taxon>Malvaceae</taxon>
        <taxon>Helicteroideae</taxon>
        <taxon>Durio</taxon>
    </lineage>
</organism>
<dbReference type="Pfam" id="PF03407">
    <property type="entry name" value="Nucleotid_trans"/>
    <property type="match status" value="1"/>
</dbReference>
<evidence type="ECO:0000313" key="2">
    <source>
        <dbReference type="Proteomes" id="UP000515121"/>
    </source>
</evidence>
<dbReference type="InterPro" id="IPR044821">
    <property type="entry name" value="At1g28695/At4g15970-like"/>
</dbReference>
<sequence length="159" mass="18568">MWLRNPLREVVPNFGMSISCELYPIDDETFGIEGDGGFFHVKADDRTYEFIKNCNVKRVLYPDSEHQSLCKIIGNDNYIDLIEMRVKYFNEVNFCRLCQPCDLTKIYTIQANCCENIDSKIHDLKLVLDDWRKFRELSANNGSSKWSPLSWRAPQKCIG</sequence>
<proteinExistence type="predicted"/>
<keyword evidence="2" id="KW-1185">Reference proteome</keyword>
<dbReference type="PANTHER" id="PTHR46038:SF37">
    <property type="entry name" value="GLYCOSYLTRANSFERASE"/>
    <property type="match status" value="1"/>
</dbReference>
<dbReference type="PROSITE" id="PS51257">
    <property type="entry name" value="PROKAR_LIPOPROTEIN"/>
    <property type="match status" value="1"/>
</dbReference>